<feature type="transmembrane region" description="Helical" evidence="1">
    <location>
        <begin position="6"/>
        <end position="26"/>
    </location>
</feature>
<reference evidence="2 3" key="1">
    <citation type="submission" date="2018-08" db="EMBL/GenBank/DDBJ databases">
        <title>A genome reference for cultivated species of the human gut microbiota.</title>
        <authorList>
            <person name="Zou Y."/>
            <person name="Xue W."/>
            <person name="Luo G."/>
        </authorList>
    </citation>
    <scope>NUCLEOTIDE SEQUENCE [LARGE SCALE GENOMIC DNA]</scope>
    <source>
        <strain evidence="2 3">OM08-12AT</strain>
    </source>
</reference>
<dbReference type="AlphaFoldDB" id="A0A3E4X2G9"/>
<dbReference type="Proteomes" id="UP000260717">
    <property type="component" value="Unassembled WGS sequence"/>
</dbReference>
<feature type="transmembrane region" description="Helical" evidence="1">
    <location>
        <begin position="61"/>
        <end position="78"/>
    </location>
</feature>
<feature type="transmembrane region" description="Helical" evidence="1">
    <location>
        <begin position="38"/>
        <end position="55"/>
    </location>
</feature>
<keyword evidence="1" id="KW-0812">Transmembrane</keyword>
<accession>A0A3E4X2G9</accession>
<sequence>MFTYFFSLVIIIFEAICCNLFYHVFCKENSRLRKSQKVLLMLSLICCYYLCGLFLSDMLILKMTLVVLAAVIIMSFYFEISIKKSVIFALLYQGLSIIVDYIAYISNNTIISKAGEVQKGYALEGSLVVIFSKITVFLCIFF</sequence>
<evidence type="ECO:0000256" key="1">
    <source>
        <dbReference type="SAM" id="Phobius"/>
    </source>
</evidence>
<gene>
    <name evidence="2" type="ORF">DXC13_09695</name>
</gene>
<comment type="caution">
    <text evidence="2">The sequence shown here is derived from an EMBL/GenBank/DDBJ whole genome shotgun (WGS) entry which is preliminary data.</text>
</comment>
<evidence type="ECO:0000313" key="3">
    <source>
        <dbReference type="Proteomes" id="UP000260717"/>
    </source>
</evidence>
<dbReference type="EMBL" id="QSTI01000014">
    <property type="protein sequence ID" value="RGM48669.1"/>
    <property type="molecule type" value="Genomic_DNA"/>
</dbReference>
<keyword evidence="1" id="KW-1133">Transmembrane helix</keyword>
<proteinExistence type="predicted"/>
<keyword evidence="1" id="KW-0472">Membrane</keyword>
<dbReference type="RefSeq" id="WP_117715154.1">
    <property type="nucleotide sequence ID" value="NZ_QSTI01000014.1"/>
</dbReference>
<protein>
    <submittedName>
        <fullName evidence="2">Uncharacterized protein</fullName>
    </submittedName>
</protein>
<evidence type="ECO:0000313" key="2">
    <source>
        <dbReference type="EMBL" id="RGM48669.1"/>
    </source>
</evidence>
<name>A0A3E4X2G9_9FIRM</name>
<feature type="transmembrane region" description="Helical" evidence="1">
    <location>
        <begin position="121"/>
        <end position="141"/>
    </location>
</feature>
<feature type="transmembrane region" description="Helical" evidence="1">
    <location>
        <begin position="85"/>
        <end position="106"/>
    </location>
</feature>
<organism evidence="2 3">
    <name type="scientific">Agathobacter rectalis</name>
    <dbReference type="NCBI Taxonomy" id="39491"/>
    <lineage>
        <taxon>Bacteria</taxon>
        <taxon>Bacillati</taxon>
        <taxon>Bacillota</taxon>
        <taxon>Clostridia</taxon>
        <taxon>Lachnospirales</taxon>
        <taxon>Lachnospiraceae</taxon>
        <taxon>Agathobacter</taxon>
    </lineage>
</organism>